<dbReference type="InterPro" id="IPR024459">
    <property type="entry name" value="Acb1-like_N"/>
</dbReference>
<gene>
    <name evidence="2" type="ORF">AA0228_2529</name>
</gene>
<keyword evidence="3" id="KW-1185">Reference proteome</keyword>
<dbReference type="EMBL" id="BAQW01000013">
    <property type="protein sequence ID" value="GBR15503.1"/>
    <property type="molecule type" value="Genomic_DNA"/>
</dbReference>
<dbReference type="Proteomes" id="UP001061070">
    <property type="component" value="Unassembled WGS sequence"/>
</dbReference>
<accession>A0ABQ0QED1</accession>
<feature type="domain" description="Anti-CBASS protein Acb1-like N-terminal" evidence="1">
    <location>
        <begin position="35"/>
        <end position="380"/>
    </location>
</feature>
<dbReference type="Pfam" id="PF06381">
    <property type="entry name" value="Phage_portal_3"/>
    <property type="match status" value="1"/>
</dbReference>
<evidence type="ECO:0000313" key="2">
    <source>
        <dbReference type="EMBL" id="GBR15503.1"/>
    </source>
</evidence>
<evidence type="ECO:0000313" key="3">
    <source>
        <dbReference type="Proteomes" id="UP001061070"/>
    </source>
</evidence>
<name>A0ABQ0QED1_9PROT</name>
<comment type="caution">
    <text evidence="2">The sequence shown here is derived from an EMBL/GenBank/DDBJ whole genome shotgun (WGS) entry which is preliminary data.</text>
</comment>
<sequence>MKLGDSLTNIVSGMGTPKDKLSHSRFIPTLLTKFELDSLYSSDWLSGKIIDAPADDMTREWRQWSGGRRQVSALLSEEKRLNVQQKVNHALKLAALHGGAGIIIGDGSKDPSKPLDLGGIKRNGVKYLTVLSRWELNATDLDRDPLSEWYGEPKQYQLSGGDRIASLHPSRVVRFLGRPILEQSNWVDGWGHSVLQRVYDAVRNVNVAANNTASLTTEAKVDVFSIPGLNQNSIDPQYQRQIMARFGLANMAKSNQNALLLDAQEKWEQKQVSFTALVDVLNKLLEIASGAADIPVTRLLGTSPKGLNATGQADFRSYYDMLSGRQENSLSPAISRLDEALIRSAIGSRPAGIDFEWRSLWQMTEAERAAIAVQRAQTAQIYGALGALPPSVMRGCVTNQLLEAGEYPGMRELLEKAEATGEKAEPIITKAELGGNEVGAAPTKVAKT</sequence>
<dbReference type="NCBIfam" id="TIGR01555">
    <property type="entry name" value="phge_rel_HI1409"/>
    <property type="match status" value="1"/>
</dbReference>
<protein>
    <submittedName>
        <fullName evidence="2">Phage-associated protein</fullName>
    </submittedName>
</protein>
<dbReference type="RefSeq" id="WP_099182719.1">
    <property type="nucleotide sequence ID" value="NZ_BAQW01000013.1"/>
</dbReference>
<organism evidence="2 3">
    <name type="scientific">Gluconobacter frateurii NRIC 0228</name>
    <dbReference type="NCBI Taxonomy" id="1307946"/>
    <lineage>
        <taxon>Bacteria</taxon>
        <taxon>Pseudomonadati</taxon>
        <taxon>Pseudomonadota</taxon>
        <taxon>Alphaproteobacteria</taxon>
        <taxon>Acetobacterales</taxon>
        <taxon>Acetobacteraceae</taxon>
        <taxon>Gluconobacter</taxon>
    </lineage>
</organism>
<evidence type="ECO:0000259" key="1">
    <source>
        <dbReference type="Pfam" id="PF06381"/>
    </source>
</evidence>
<reference evidence="2" key="1">
    <citation type="submission" date="2013-04" db="EMBL/GenBank/DDBJ databases">
        <title>The genome sequencing project of 58 acetic acid bacteria.</title>
        <authorList>
            <person name="Okamoto-Kainuma A."/>
            <person name="Ishikawa M."/>
            <person name="Umino S."/>
            <person name="Koizumi Y."/>
            <person name="Shiwa Y."/>
            <person name="Yoshikawa H."/>
            <person name="Matsutani M."/>
            <person name="Matsushita K."/>
        </authorList>
    </citation>
    <scope>NUCLEOTIDE SEQUENCE</scope>
    <source>
        <strain evidence="2">NRIC 0228</strain>
    </source>
</reference>
<dbReference type="InterPro" id="IPR006445">
    <property type="entry name" value="Phage-assoc_HI1409"/>
</dbReference>
<proteinExistence type="predicted"/>